<evidence type="ECO:0000256" key="1">
    <source>
        <dbReference type="SAM" id="MobiDB-lite"/>
    </source>
</evidence>
<feature type="region of interest" description="Disordered" evidence="1">
    <location>
        <begin position="51"/>
        <end position="90"/>
    </location>
</feature>
<dbReference type="AlphaFoldDB" id="A0A0L0TC76"/>
<accession>A0A0L0TC76</accession>
<sequence>MYFAAPTPSPSPYPFFTVAQAAPTNSWPTPSFPTHPAAVPGAGAMRLARPGKRKADTRDAPVAHSPTAAIWTPPTTHNDHPAPKRHRPVPTTPEISMTVHQYDPTQATPMAVDEEPPRTGGRMVDARKLARVMGCDREWLAPPTPAWANDLVGWSRAARTQNVAWAAEAEGVVPTVTMSEECPY</sequence>
<evidence type="ECO:0000313" key="2">
    <source>
        <dbReference type="EMBL" id="KNE72149.1"/>
    </source>
</evidence>
<evidence type="ECO:0000313" key="3">
    <source>
        <dbReference type="Proteomes" id="UP000054350"/>
    </source>
</evidence>
<reference evidence="2 3" key="1">
    <citation type="submission" date="2009-11" db="EMBL/GenBank/DDBJ databases">
        <title>Annotation of Allomyces macrogynus ATCC 38327.</title>
        <authorList>
            <consortium name="The Broad Institute Genome Sequencing Platform"/>
            <person name="Russ C."/>
            <person name="Cuomo C."/>
            <person name="Burger G."/>
            <person name="Gray M.W."/>
            <person name="Holland P.W.H."/>
            <person name="King N."/>
            <person name="Lang F.B.F."/>
            <person name="Roger A.J."/>
            <person name="Ruiz-Trillo I."/>
            <person name="Young S.K."/>
            <person name="Zeng Q."/>
            <person name="Gargeya S."/>
            <person name="Fitzgerald M."/>
            <person name="Haas B."/>
            <person name="Abouelleil A."/>
            <person name="Alvarado L."/>
            <person name="Arachchi H.M."/>
            <person name="Berlin A."/>
            <person name="Chapman S.B."/>
            <person name="Gearin G."/>
            <person name="Goldberg J."/>
            <person name="Griggs A."/>
            <person name="Gujja S."/>
            <person name="Hansen M."/>
            <person name="Heiman D."/>
            <person name="Howarth C."/>
            <person name="Larimer J."/>
            <person name="Lui A."/>
            <person name="MacDonald P.J.P."/>
            <person name="McCowen C."/>
            <person name="Montmayeur A."/>
            <person name="Murphy C."/>
            <person name="Neiman D."/>
            <person name="Pearson M."/>
            <person name="Priest M."/>
            <person name="Roberts A."/>
            <person name="Saif S."/>
            <person name="Shea T."/>
            <person name="Sisk P."/>
            <person name="Stolte C."/>
            <person name="Sykes S."/>
            <person name="Wortman J."/>
            <person name="Nusbaum C."/>
            <person name="Birren B."/>
        </authorList>
    </citation>
    <scope>NUCLEOTIDE SEQUENCE [LARGE SCALE GENOMIC DNA]</scope>
    <source>
        <strain evidence="2 3">ATCC 38327</strain>
    </source>
</reference>
<protein>
    <submittedName>
        <fullName evidence="2">Uncharacterized protein</fullName>
    </submittedName>
</protein>
<dbReference type="Proteomes" id="UP000054350">
    <property type="component" value="Unassembled WGS sequence"/>
</dbReference>
<dbReference type="OrthoDB" id="5567812at2759"/>
<name>A0A0L0TC76_ALLM3</name>
<dbReference type="VEuPathDB" id="FungiDB:AMAG_20548"/>
<dbReference type="EMBL" id="GG745377">
    <property type="protein sequence ID" value="KNE72149.1"/>
    <property type="molecule type" value="Genomic_DNA"/>
</dbReference>
<proteinExistence type="predicted"/>
<gene>
    <name evidence="2" type="ORF">AMAG_20548</name>
</gene>
<organism evidence="2 3">
    <name type="scientific">Allomyces macrogynus (strain ATCC 38327)</name>
    <name type="common">Allomyces javanicus var. macrogynus</name>
    <dbReference type="NCBI Taxonomy" id="578462"/>
    <lineage>
        <taxon>Eukaryota</taxon>
        <taxon>Fungi</taxon>
        <taxon>Fungi incertae sedis</taxon>
        <taxon>Blastocladiomycota</taxon>
        <taxon>Blastocladiomycetes</taxon>
        <taxon>Blastocladiales</taxon>
        <taxon>Blastocladiaceae</taxon>
        <taxon>Allomyces</taxon>
    </lineage>
</organism>
<reference evidence="3" key="2">
    <citation type="submission" date="2009-11" db="EMBL/GenBank/DDBJ databases">
        <title>The Genome Sequence of Allomyces macrogynus strain ATCC 38327.</title>
        <authorList>
            <consortium name="The Broad Institute Genome Sequencing Platform"/>
            <person name="Russ C."/>
            <person name="Cuomo C."/>
            <person name="Shea T."/>
            <person name="Young S.K."/>
            <person name="Zeng Q."/>
            <person name="Koehrsen M."/>
            <person name="Haas B."/>
            <person name="Borodovsky M."/>
            <person name="Guigo R."/>
            <person name="Alvarado L."/>
            <person name="Berlin A."/>
            <person name="Borenstein D."/>
            <person name="Chen Z."/>
            <person name="Engels R."/>
            <person name="Freedman E."/>
            <person name="Gellesch M."/>
            <person name="Goldberg J."/>
            <person name="Griggs A."/>
            <person name="Gujja S."/>
            <person name="Heiman D."/>
            <person name="Hepburn T."/>
            <person name="Howarth C."/>
            <person name="Jen D."/>
            <person name="Larson L."/>
            <person name="Lewis B."/>
            <person name="Mehta T."/>
            <person name="Park D."/>
            <person name="Pearson M."/>
            <person name="Roberts A."/>
            <person name="Saif S."/>
            <person name="Shenoy N."/>
            <person name="Sisk P."/>
            <person name="Stolte C."/>
            <person name="Sykes S."/>
            <person name="Walk T."/>
            <person name="White J."/>
            <person name="Yandava C."/>
            <person name="Burger G."/>
            <person name="Gray M.W."/>
            <person name="Holland P.W.H."/>
            <person name="King N."/>
            <person name="Lang F.B.F."/>
            <person name="Roger A.J."/>
            <person name="Ruiz-Trillo I."/>
            <person name="Lander E."/>
            <person name="Nusbaum C."/>
        </authorList>
    </citation>
    <scope>NUCLEOTIDE SEQUENCE [LARGE SCALE GENOMIC DNA]</scope>
    <source>
        <strain evidence="3">ATCC 38327</strain>
    </source>
</reference>
<keyword evidence="3" id="KW-1185">Reference proteome</keyword>